<organism evidence="1 2">
    <name type="scientific">Microvirga brassicacearum</name>
    <dbReference type="NCBI Taxonomy" id="2580413"/>
    <lineage>
        <taxon>Bacteria</taxon>
        <taxon>Pseudomonadati</taxon>
        <taxon>Pseudomonadota</taxon>
        <taxon>Alphaproteobacteria</taxon>
        <taxon>Hyphomicrobiales</taxon>
        <taxon>Methylobacteriaceae</taxon>
        <taxon>Microvirga</taxon>
    </lineage>
</organism>
<dbReference type="AlphaFoldDB" id="A0A5N3P4V4"/>
<sequence length="290" mass="31554">MPKMAYILDDISAAREFVSSLNRKIVRKRFSTGHWEPHHVVLVTRDGQVVAMADCVVSDDGHAANGSLLARSGFGANAIAALLRMKQHVPVGHWQSTLRVPTPSTVGISRRYFDATFDQGAWEISNELMKVHGSQHHLQPTPIIVSSAFLKAAGIPQLHRMDAASRAQLLRAAAEPSRATIRVPNGSVLGATDLMSLAFELLDLPMQVRQNVSRAMLISLAVAHGHNIDMRTVNTLVRSDAMPIFFNAVSRAISLDDQAGGIFTVECHNEDPVASFLAKVSTRTLPSNRA</sequence>
<evidence type="ECO:0000313" key="1">
    <source>
        <dbReference type="EMBL" id="KAB0264733.1"/>
    </source>
</evidence>
<protein>
    <submittedName>
        <fullName evidence="1">Uncharacterized protein</fullName>
    </submittedName>
</protein>
<dbReference type="RefSeq" id="WP_150948809.1">
    <property type="nucleotide sequence ID" value="NZ_VCMV01000063.1"/>
</dbReference>
<keyword evidence="2" id="KW-1185">Reference proteome</keyword>
<proteinExistence type="predicted"/>
<evidence type="ECO:0000313" key="2">
    <source>
        <dbReference type="Proteomes" id="UP000325684"/>
    </source>
</evidence>
<dbReference type="EMBL" id="VCMV01000063">
    <property type="protein sequence ID" value="KAB0264733.1"/>
    <property type="molecule type" value="Genomic_DNA"/>
</dbReference>
<dbReference type="OrthoDB" id="9851494at2"/>
<accession>A0A5N3P4V4</accession>
<gene>
    <name evidence="1" type="ORF">FEZ63_22045</name>
</gene>
<reference evidence="1 2" key="1">
    <citation type="journal article" date="2019" name="Microorganisms">
        <title>Genome Insights into the Novel Species Microvirga brassicacearum, a Rapeseed Endophyte with Biotechnological Potential.</title>
        <authorList>
            <person name="Jimenez-Gomez A."/>
            <person name="Saati-Santamaria Z."/>
            <person name="Igual J.M."/>
            <person name="Rivas R."/>
            <person name="Mateos P.F."/>
            <person name="Garcia-Fraile P."/>
        </authorList>
    </citation>
    <scope>NUCLEOTIDE SEQUENCE [LARGE SCALE GENOMIC DNA]</scope>
    <source>
        <strain evidence="1 2">CDVBN77</strain>
    </source>
</reference>
<name>A0A5N3P4V4_9HYPH</name>
<dbReference type="Proteomes" id="UP000325684">
    <property type="component" value="Unassembled WGS sequence"/>
</dbReference>
<comment type="caution">
    <text evidence="1">The sequence shown here is derived from an EMBL/GenBank/DDBJ whole genome shotgun (WGS) entry which is preliminary data.</text>
</comment>